<dbReference type="RefSeq" id="WP_154424204.1">
    <property type="nucleotide sequence ID" value="NZ_VUNN01000001.1"/>
</dbReference>
<organism evidence="5 6">
    <name type="scientific">Bullifex porci</name>
    <dbReference type="NCBI Taxonomy" id="2606638"/>
    <lineage>
        <taxon>Bacteria</taxon>
        <taxon>Pseudomonadati</taxon>
        <taxon>Spirochaetota</taxon>
        <taxon>Spirochaetia</taxon>
        <taxon>Spirochaetales</taxon>
        <taxon>Spirochaetaceae</taxon>
        <taxon>Bullifex</taxon>
    </lineage>
</organism>
<dbReference type="InterPro" id="IPR036388">
    <property type="entry name" value="WH-like_DNA-bd_sf"/>
</dbReference>
<reference evidence="5 6" key="1">
    <citation type="submission" date="2019-08" db="EMBL/GenBank/DDBJ databases">
        <title>In-depth cultivation of the pig gut microbiome towards novel bacterial diversity and tailored functional studies.</title>
        <authorList>
            <person name="Wylensek D."/>
            <person name="Hitch T.C.A."/>
            <person name="Clavel T."/>
        </authorList>
    </citation>
    <scope>NUCLEOTIDE SEQUENCE [LARGE SCALE GENOMIC DNA]</scope>
    <source>
        <strain evidence="5 6">NM-380-WT-3C1</strain>
    </source>
</reference>
<dbReference type="Gene3D" id="1.10.10.10">
    <property type="entry name" value="Winged helix-like DNA-binding domain superfamily/Winged helix DNA-binding domain"/>
    <property type="match status" value="1"/>
</dbReference>
<dbReference type="SUPFAM" id="SSF48008">
    <property type="entry name" value="GntR ligand-binding domain-like"/>
    <property type="match status" value="1"/>
</dbReference>
<dbReference type="Pfam" id="PF00392">
    <property type="entry name" value="GntR"/>
    <property type="match status" value="1"/>
</dbReference>
<feature type="domain" description="HTH gntR-type" evidence="4">
    <location>
        <begin position="5"/>
        <end position="72"/>
    </location>
</feature>
<dbReference type="Pfam" id="PF07729">
    <property type="entry name" value="FCD"/>
    <property type="match status" value="1"/>
</dbReference>
<dbReference type="SMART" id="SM00895">
    <property type="entry name" value="FCD"/>
    <property type="match status" value="1"/>
</dbReference>
<dbReference type="SUPFAM" id="SSF46785">
    <property type="entry name" value="Winged helix' DNA-binding domain"/>
    <property type="match status" value="1"/>
</dbReference>
<dbReference type="InterPro" id="IPR011711">
    <property type="entry name" value="GntR_C"/>
</dbReference>
<evidence type="ECO:0000259" key="4">
    <source>
        <dbReference type="PROSITE" id="PS50949"/>
    </source>
</evidence>
<evidence type="ECO:0000313" key="5">
    <source>
        <dbReference type="EMBL" id="MSU05304.1"/>
    </source>
</evidence>
<comment type="caution">
    <text evidence="5">The sequence shown here is derived from an EMBL/GenBank/DDBJ whole genome shotgun (WGS) entry which is preliminary data.</text>
</comment>
<dbReference type="PROSITE" id="PS50949">
    <property type="entry name" value="HTH_GNTR"/>
    <property type="match status" value="1"/>
</dbReference>
<keyword evidence="3" id="KW-0804">Transcription</keyword>
<evidence type="ECO:0000256" key="1">
    <source>
        <dbReference type="ARBA" id="ARBA00023015"/>
    </source>
</evidence>
<accession>A0A7X2PAG6</accession>
<keyword evidence="1" id="KW-0805">Transcription regulation</keyword>
<dbReference type="InterPro" id="IPR000524">
    <property type="entry name" value="Tscrpt_reg_HTH_GntR"/>
</dbReference>
<dbReference type="GO" id="GO:0003677">
    <property type="term" value="F:DNA binding"/>
    <property type="evidence" value="ECO:0007669"/>
    <property type="project" value="UniProtKB-KW"/>
</dbReference>
<dbReference type="AlphaFoldDB" id="A0A7X2PAG6"/>
<dbReference type="InterPro" id="IPR036390">
    <property type="entry name" value="WH_DNA-bd_sf"/>
</dbReference>
<dbReference type="SMART" id="SM00345">
    <property type="entry name" value="HTH_GNTR"/>
    <property type="match status" value="1"/>
</dbReference>
<dbReference type="GO" id="GO:0003700">
    <property type="term" value="F:DNA-binding transcription factor activity"/>
    <property type="evidence" value="ECO:0007669"/>
    <property type="project" value="InterPro"/>
</dbReference>
<protein>
    <submittedName>
        <fullName evidence="5">GntR family transcriptional regulator</fullName>
    </submittedName>
</protein>
<dbReference type="InterPro" id="IPR008920">
    <property type="entry name" value="TF_FadR/GntR_C"/>
</dbReference>
<proteinExistence type="predicted"/>
<gene>
    <name evidence="5" type="ORF">FYJ80_00685</name>
</gene>
<keyword evidence="2" id="KW-0238">DNA-binding</keyword>
<evidence type="ECO:0000256" key="2">
    <source>
        <dbReference type="ARBA" id="ARBA00023125"/>
    </source>
</evidence>
<evidence type="ECO:0000313" key="6">
    <source>
        <dbReference type="Proteomes" id="UP000460549"/>
    </source>
</evidence>
<dbReference type="EMBL" id="VUNN01000001">
    <property type="protein sequence ID" value="MSU05304.1"/>
    <property type="molecule type" value="Genomic_DNA"/>
</dbReference>
<dbReference type="PANTHER" id="PTHR43537">
    <property type="entry name" value="TRANSCRIPTIONAL REGULATOR, GNTR FAMILY"/>
    <property type="match status" value="1"/>
</dbReference>
<name>A0A7X2PAG6_9SPIO</name>
<dbReference type="Gene3D" id="1.20.120.530">
    <property type="entry name" value="GntR ligand-binding domain-like"/>
    <property type="match status" value="1"/>
</dbReference>
<dbReference type="PANTHER" id="PTHR43537:SF24">
    <property type="entry name" value="GLUCONATE OPERON TRANSCRIPTIONAL REPRESSOR"/>
    <property type="match status" value="1"/>
</dbReference>
<dbReference type="CDD" id="cd07377">
    <property type="entry name" value="WHTH_GntR"/>
    <property type="match status" value="1"/>
</dbReference>
<keyword evidence="6" id="KW-1185">Reference proteome</keyword>
<sequence length="214" mass="24673">MKKNNPLIETIIDTLTHRIVSGEYPAGYKLSENFISQEFNCSRTPVREAFKSLEQVSLVQIIAHSGTYVKMFSDEENIEITEIRAYLEALAFRLAAEKKADTTKLNTYLVEMEESLVLDSPDFTRYGKAHFSFHQEIVNLSNNSILISMYETLHLNSATALIYKNMNRDEIISTIEEHALIYTYLKYGDAVKGTAFMINHLWKKRDRLKEDSKS</sequence>
<evidence type="ECO:0000256" key="3">
    <source>
        <dbReference type="ARBA" id="ARBA00023163"/>
    </source>
</evidence>
<dbReference type="Proteomes" id="UP000460549">
    <property type="component" value="Unassembled WGS sequence"/>
</dbReference>